<dbReference type="PANTHER" id="PTHR46279">
    <property type="entry name" value="RING/U-BOX SUPERFAMILY PROTEIN"/>
    <property type="match status" value="1"/>
</dbReference>
<keyword evidence="8" id="KW-0732">Signal</keyword>
<name>A0A5N5M013_9ROSI</name>
<dbReference type="GO" id="GO:0016020">
    <property type="term" value="C:membrane"/>
    <property type="evidence" value="ECO:0007669"/>
    <property type="project" value="UniProtKB-SubCell"/>
</dbReference>
<feature type="domain" description="Wall-associated receptor kinase galacturonan-binding" evidence="15">
    <location>
        <begin position="12"/>
        <end position="78"/>
    </location>
</feature>
<keyword evidence="17" id="KW-1185">Reference proteome</keyword>
<keyword evidence="5" id="KW-0808">Transferase</keyword>
<comment type="caution">
    <text evidence="16">The sequence shown here is derived from an EMBL/GenBank/DDBJ whole genome shotgun (WGS) entry which is preliminary data.</text>
</comment>
<evidence type="ECO:0000256" key="7">
    <source>
        <dbReference type="ARBA" id="ARBA00022723"/>
    </source>
</evidence>
<proteinExistence type="inferred from homology"/>
<evidence type="ECO:0000256" key="14">
    <source>
        <dbReference type="ARBA" id="ARBA00024209"/>
    </source>
</evidence>
<evidence type="ECO:0000256" key="6">
    <source>
        <dbReference type="ARBA" id="ARBA00022692"/>
    </source>
</evidence>
<evidence type="ECO:0000256" key="9">
    <source>
        <dbReference type="ARBA" id="ARBA00022771"/>
    </source>
</evidence>
<evidence type="ECO:0000256" key="3">
    <source>
        <dbReference type="ARBA" id="ARBA00004906"/>
    </source>
</evidence>
<dbReference type="GO" id="GO:0061630">
    <property type="term" value="F:ubiquitin protein ligase activity"/>
    <property type="evidence" value="ECO:0007669"/>
    <property type="project" value="UniProtKB-EC"/>
</dbReference>
<dbReference type="Proteomes" id="UP000326939">
    <property type="component" value="Chromosome 7"/>
</dbReference>
<evidence type="ECO:0000256" key="13">
    <source>
        <dbReference type="ARBA" id="ARBA00023136"/>
    </source>
</evidence>
<sequence>MFIAELGVSLNCTTSCGNRGVDIRFPFWIKDRQPDQCGYPGFALSCNEEGNTVLELPTAGKLHIEKIDYKNQVIHASDPQRCLLRQHSNFNSSVFNIQFEIPNCGSCEATGKQCGLRKNSITELETECYGLHKERLMAVYQRLVFQIHVKKTSVSSRAGRATCALDPSTLFEVFLRAGFLILSEGYCRLLLYESRRISESSTRISESEGFNLDVTEVQGVFSCDSWH</sequence>
<evidence type="ECO:0000259" key="15">
    <source>
        <dbReference type="Pfam" id="PF13947"/>
    </source>
</evidence>
<keyword evidence="9" id="KW-0863">Zinc-finger</keyword>
<dbReference type="EC" id="2.3.2.27" evidence="4"/>
<evidence type="ECO:0000256" key="2">
    <source>
        <dbReference type="ARBA" id="ARBA00004167"/>
    </source>
</evidence>
<dbReference type="GO" id="GO:0030247">
    <property type="term" value="F:polysaccharide binding"/>
    <property type="evidence" value="ECO:0007669"/>
    <property type="project" value="InterPro"/>
</dbReference>
<gene>
    <name evidence="16" type="ORF">DKX38_011813</name>
</gene>
<protein>
    <recommendedName>
        <fullName evidence="4">RING-type E3 ubiquitin transferase</fullName>
        <ecNumber evidence="4">2.3.2.27</ecNumber>
    </recommendedName>
</protein>
<comment type="similarity">
    <text evidence="14">Belongs to the RING-type zinc finger family. ATL subfamily.</text>
</comment>
<reference evidence="17" key="1">
    <citation type="journal article" date="2019" name="Gigascience">
        <title>De novo genome assembly of the endangered Acer yangbiense, a plant species with extremely small populations endemic to Yunnan Province, China.</title>
        <authorList>
            <person name="Yang J."/>
            <person name="Wariss H.M."/>
            <person name="Tao L."/>
            <person name="Zhang R."/>
            <person name="Yun Q."/>
            <person name="Hollingsworth P."/>
            <person name="Dao Z."/>
            <person name="Luo G."/>
            <person name="Guo H."/>
            <person name="Ma Y."/>
            <person name="Sun W."/>
        </authorList>
    </citation>
    <scope>NUCLEOTIDE SEQUENCE [LARGE SCALE GENOMIC DNA]</scope>
    <source>
        <strain evidence="17">cv. br00</strain>
    </source>
</reference>
<comment type="subcellular location">
    <subcellularLocation>
        <location evidence="2">Membrane</location>
        <topology evidence="2">Single-pass membrane protein</topology>
    </subcellularLocation>
</comment>
<dbReference type="Pfam" id="PF13947">
    <property type="entry name" value="GUB_WAK_bind"/>
    <property type="match status" value="1"/>
</dbReference>
<evidence type="ECO:0000313" key="16">
    <source>
        <dbReference type="EMBL" id="KAB5548407.1"/>
    </source>
</evidence>
<keyword evidence="12" id="KW-1133">Transmembrane helix</keyword>
<dbReference type="PANTHER" id="PTHR46279:SF9">
    <property type="entry name" value="OS01G0116300 PROTEIN"/>
    <property type="match status" value="1"/>
</dbReference>
<keyword evidence="10" id="KW-0833">Ubl conjugation pathway</keyword>
<dbReference type="InterPro" id="IPR046948">
    <property type="entry name" value="ATL20-22-like"/>
</dbReference>
<dbReference type="InterPro" id="IPR025287">
    <property type="entry name" value="WAK_GUB"/>
</dbReference>
<evidence type="ECO:0000256" key="12">
    <source>
        <dbReference type="ARBA" id="ARBA00022989"/>
    </source>
</evidence>
<evidence type="ECO:0000256" key="10">
    <source>
        <dbReference type="ARBA" id="ARBA00022786"/>
    </source>
</evidence>
<keyword evidence="6" id="KW-0812">Transmembrane</keyword>
<evidence type="ECO:0000256" key="8">
    <source>
        <dbReference type="ARBA" id="ARBA00022729"/>
    </source>
</evidence>
<evidence type="ECO:0000313" key="17">
    <source>
        <dbReference type="Proteomes" id="UP000326939"/>
    </source>
</evidence>
<keyword evidence="11" id="KW-0862">Zinc</keyword>
<evidence type="ECO:0000256" key="5">
    <source>
        <dbReference type="ARBA" id="ARBA00022679"/>
    </source>
</evidence>
<evidence type="ECO:0000256" key="11">
    <source>
        <dbReference type="ARBA" id="ARBA00022833"/>
    </source>
</evidence>
<dbReference type="GO" id="GO:0008270">
    <property type="term" value="F:zinc ion binding"/>
    <property type="evidence" value="ECO:0007669"/>
    <property type="project" value="UniProtKB-KW"/>
</dbReference>
<accession>A0A5N5M013</accession>
<organism evidence="16 17">
    <name type="scientific">Salix brachista</name>
    <dbReference type="NCBI Taxonomy" id="2182728"/>
    <lineage>
        <taxon>Eukaryota</taxon>
        <taxon>Viridiplantae</taxon>
        <taxon>Streptophyta</taxon>
        <taxon>Embryophyta</taxon>
        <taxon>Tracheophyta</taxon>
        <taxon>Spermatophyta</taxon>
        <taxon>Magnoliopsida</taxon>
        <taxon>eudicotyledons</taxon>
        <taxon>Gunneridae</taxon>
        <taxon>Pentapetalae</taxon>
        <taxon>rosids</taxon>
        <taxon>fabids</taxon>
        <taxon>Malpighiales</taxon>
        <taxon>Salicaceae</taxon>
        <taxon>Saliceae</taxon>
        <taxon>Salix</taxon>
    </lineage>
</organism>
<evidence type="ECO:0000256" key="4">
    <source>
        <dbReference type="ARBA" id="ARBA00012483"/>
    </source>
</evidence>
<dbReference type="AlphaFoldDB" id="A0A5N5M013"/>
<keyword evidence="13" id="KW-0472">Membrane</keyword>
<comment type="catalytic activity">
    <reaction evidence="1">
        <text>S-ubiquitinyl-[E2 ubiquitin-conjugating enzyme]-L-cysteine + [acceptor protein]-L-lysine = [E2 ubiquitin-conjugating enzyme]-L-cysteine + N(6)-ubiquitinyl-[acceptor protein]-L-lysine.</text>
        <dbReference type="EC" id="2.3.2.27"/>
    </reaction>
</comment>
<keyword evidence="7" id="KW-0479">Metal-binding</keyword>
<evidence type="ECO:0000256" key="1">
    <source>
        <dbReference type="ARBA" id="ARBA00000900"/>
    </source>
</evidence>
<comment type="pathway">
    <text evidence="3">Protein modification; protein ubiquitination.</text>
</comment>
<dbReference type="EMBL" id="VDCV01000007">
    <property type="protein sequence ID" value="KAB5548407.1"/>
    <property type="molecule type" value="Genomic_DNA"/>
</dbReference>